<feature type="transmembrane region" description="Helical" evidence="1">
    <location>
        <begin position="12"/>
        <end position="33"/>
    </location>
</feature>
<evidence type="ECO:0000313" key="2">
    <source>
        <dbReference type="EMBL" id="NQE34909.1"/>
    </source>
</evidence>
<accession>A0ABX2CX66</accession>
<name>A0ABX2CX66_9CYAN</name>
<sequence length="68" mass="7425">MQENPIARKHLIGSLITGLAVGAIAGAPIGWMANGYYSEQRLAQILICREKNRDQPVAIVEARCGSRF</sequence>
<organism evidence="2 3">
    <name type="scientific">Microcoleus asticus IPMA8</name>
    <dbReference type="NCBI Taxonomy" id="2563858"/>
    <lineage>
        <taxon>Bacteria</taxon>
        <taxon>Bacillati</taxon>
        <taxon>Cyanobacteriota</taxon>
        <taxon>Cyanophyceae</taxon>
        <taxon>Oscillatoriophycideae</taxon>
        <taxon>Oscillatoriales</taxon>
        <taxon>Microcoleaceae</taxon>
        <taxon>Microcoleus</taxon>
        <taxon>Microcoleus asticus</taxon>
    </lineage>
</organism>
<keyword evidence="1" id="KW-1133">Transmembrane helix</keyword>
<keyword evidence="1" id="KW-0812">Transmembrane</keyword>
<protein>
    <submittedName>
        <fullName evidence="2">Uncharacterized protein</fullName>
    </submittedName>
</protein>
<gene>
    <name evidence="2" type="ORF">E5S67_02638</name>
</gene>
<keyword evidence="3" id="KW-1185">Reference proteome</keyword>
<dbReference type="Proteomes" id="UP000702425">
    <property type="component" value="Unassembled WGS sequence"/>
</dbReference>
<dbReference type="EMBL" id="SRRZ01000042">
    <property type="protein sequence ID" value="NQE34909.1"/>
    <property type="molecule type" value="Genomic_DNA"/>
</dbReference>
<reference evidence="2 3" key="1">
    <citation type="journal article" date="2020" name="Sci. Rep.">
        <title>A novel cyanobacterial geosmin producer, revising GeoA distribution and dispersion patterns in Bacteria.</title>
        <authorList>
            <person name="Churro C."/>
            <person name="Semedo-Aguiar A.P."/>
            <person name="Silva A.D."/>
            <person name="Pereira-Leal J.B."/>
            <person name="Leite R.B."/>
        </authorList>
    </citation>
    <scope>NUCLEOTIDE SEQUENCE [LARGE SCALE GENOMIC DNA]</scope>
    <source>
        <strain evidence="2 3">IPMA8</strain>
    </source>
</reference>
<evidence type="ECO:0000313" key="3">
    <source>
        <dbReference type="Proteomes" id="UP000702425"/>
    </source>
</evidence>
<evidence type="ECO:0000256" key="1">
    <source>
        <dbReference type="SAM" id="Phobius"/>
    </source>
</evidence>
<proteinExistence type="predicted"/>
<comment type="caution">
    <text evidence="2">The sequence shown here is derived from an EMBL/GenBank/DDBJ whole genome shotgun (WGS) entry which is preliminary data.</text>
</comment>
<dbReference type="RefSeq" id="WP_172187881.1">
    <property type="nucleotide sequence ID" value="NZ_CAWPPK010000255.1"/>
</dbReference>
<keyword evidence="1" id="KW-0472">Membrane</keyword>